<evidence type="ECO:0000313" key="4">
    <source>
        <dbReference type="EMBL" id="GFS65667.1"/>
    </source>
</evidence>
<dbReference type="AlphaFoldDB" id="A0A8X6JF65"/>
<dbReference type="InterPro" id="IPR001202">
    <property type="entry name" value="WW_dom"/>
</dbReference>
<proteinExistence type="predicted"/>
<evidence type="ECO:0000259" key="2">
    <source>
        <dbReference type="PROSITE" id="PS01179"/>
    </source>
</evidence>
<feature type="non-terminal residue" evidence="4">
    <location>
        <position position="590"/>
    </location>
</feature>
<dbReference type="CDD" id="cd01271">
    <property type="entry name" value="PTB2_Fe65"/>
    <property type="match status" value="1"/>
</dbReference>
<dbReference type="CDD" id="cd00201">
    <property type="entry name" value="WW"/>
    <property type="match status" value="1"/>
</dbReference>
<dbReference type="InterPro" id="IPR011993">
    <property type="entry name" value="PH-like_dom_sf"/>
</dbReference>
<dbReference type="EMBL" id="BMAV01028182">
    <property type="protein sequence ID" value="GFS65667.1"/>
    <property type="molecule type" value="Genomic_DNA"/>
</dbReference>
<feature type="domain" description="PID" evidence="2">
    <location>
        <begin position="228"/>
        <end position="356"/>
    </location>
</feature>
<dbReference type="FunFam" id="2.30.29.30:FF:000034">
    <property type="entry name" value="amyloid beta A4 precursor protein-binding family B member 2"/>
    <property type="match status" value="1"/>
</dbReference>
<comment type="caution">
    <text evidence="4">The sequence shown here is derived from an EMBL/GenBank/DDBJ whole genome shotgun (WGS) entry which is preliminary data.</text>
</comment>
<feature type="domain" description="WW" evidence="3">
    <location>
        <begin position="141"/>
        <end position="173"/>
    </location>
</feature>
<dbReference type="PANTHER" id="PTHR14058:SF8">
    <property type="entry name" value="PROTEIN FE65 HOMOLOG"/>
    <property type="match status" value="1"/>
</dbReference>
<reference evidence="4" key="1">
    <citation type="submission" date="2020-08" db="EMBL/GenBank/DDBJ databases">
        <title>Multicomponent nature underlies the extraordinary mechanical properties of spider dragline silk.</title>
        <authorList>
            <person name="Kono N."/>
            <person name="Nakamura H."/>
            <person name="Mori M."/>
            <person name="Yoshida Y."/>
            <person name="Ohtoshi R."/>
            <person name="Malay A.D."/>
            <person name="Moran D.A.P."/>
            <person name="Tomita M."/>
            <person name="Numata K."/>
            <person name="Arakawa K."/>
        </authorList>
    </citation>
    <scope>NUCLEOTIDE SEQUENCE</scope>
</reference>
<evidence type="ECO:0000313" key="5">
    <source>
        <dbReference type="Proteomes" id="UP000886998"/>
    </source>
</evidence>
<name>A0A8X6JF65_9ARAC</name>
<gene>
    <name evidence="4" type="primary">feh-1</name>
    <name evidence="4" type="ORF">TNIN_304711</name>
</gene>
<dbReference type="GO" id="GO:0005737">
    <property type="term" value="C:cytoplasm"/>
    <property type="evidence" value="ECO:0007669"/>
    <property type="project" value="TreeGrafter"/>
</dbReference>
<dbReference type="GO" id="GO:0005634">
    <property type="term" value="C:nucleus"/>
    <property type="evidence" value="ECO:0007669"/>
    <property type="project" value="TreeGrafter"/>
</dbReference>
<dbReference type="Gene3D" id="2.20.70.10">
    <property type="match status" value="1"/>
</dbReference>
<dbReference type="PANTHER" id="PTHR14058">
    <property type="entry name" value="AMYLOID BETA A4 PRECURSOR PROTEIN-BINDING FAMILY B"/>
    <property type="match status" value="1"/>
</dbReference>
<evidence type="ECO:0000259" key="3">
    <source>
        <dbReference type="PROSITE" id="PS50020"/>
    </source>
</evidence>
<dbReference type="Gene3D" id="2.30.29.30">
    <property type="entry name" value="Pleckstrin-homology domain (PH domain)/Phosphotyrosine-binding domain (PTB)"/>
    <property type="match status" value="2"/>
</dbReference>
<dbReference type="PROSITE" id="PS50020">
    <property type="entry name" value="WW_DOMAIN_2"/>
    <property type="match status" value="1"/>
</dbReference>
<dbReference type="GO" id="GO:0006355">
    <property type="term" value="P:regulation of DNA-templated transcription"/>
    <property type="evidence" value="ECO:0007669"/>
    <property type="project" value="TreeGrafter"/>
</dbReference>
<accession>A0A8X6JF65</accession>
<organism evidence="4 5">
    <name type="scientific">Trichonephila inaurata madagascariensis</name>
    <dbReference type="NCBI Taxonomy" id="2747483"/>
    <lineage>
        <taxon>Eukaryota</taxon>
        <taxon>Metazoa</taxon>
        <taxon>Ecdysozoa</taxon>
        <taxon>Arthropoda</taxon>
        <taxon>Chelicerata</taxon>
        <taxon>Arachnida</taxon>
        <taxon>Araneae</taxon>
        <taxon>Araneomorphae</taxon>
        <taxon>Entelegynae</taxon>
        <taxon>Araneoidea</taxon>
        <taxon>Nephilidae</taxon>
        <taxon>Trichonephila</taxon>
        <taxon>Trichonephila inaurata</taxon>
    </lineage>
</organism>
<dbReference type="SUPFAM" id="SSF51045">
    <property type="entry name" value="WW domain"/>
    <property type="match status" value="1"/>
</dbReference>
<evidence type="ECO:0000256" key="1">
    <source>
        <dbReference type="ARBA" id="ARBA00022737"/>
    </source>
</evidence>
<dbReference type="InterPro" id="IPR006020">
    <property type="entry name" value="PTB/PI_dom"/>
</dbReference>
<dbReference type="SUPFAM" id="SSF50729">
    <property type="entry name" value="PH domain-like"/>
    <property type="match status" value="2"/>
</dbReference>
<keyword evidence="1" id="KW-0677">Repeat</keyword>
<dbReference type="GO" id="GO:0001540">
    <property type="term" value="F:amyloid-beta binding"/>
    <property type="evidence" value="ECO:0007669"/>
    <property type="project" value="InterPro"/>
</dbReference>
<protein>
    <submittedName>
        <fullName evidence="4">Protein Fe65 homolog</fullName>
    </submittedName>
</protein>
<feature type="domain" description="PID" evidence="2">
    <location>
        <begin position="429"/>
        <end position="551"/>
    </location>
</feature>
<dbReference type="SMART" id="SM00462">
    <property type="entry name" value="PTB"/>
    <property type="match status" value="2"/>
</dbReference>
<dbReference type="Proteomes" id="UP000886998">
    <property type="component" value="Unassembled WGS sequence"/>
</dbReference>
<dbReference type="InterPro" id="IPR036020">
    <property type="entry name" value="WW_dom_sf"/>
</dbReference>
<dbReference type="FunFam" id="2.30.29.30:FF:000317">
    <property type="entry name" value="Amyloid beta A4 protein-binding family B member"/>
    <property type="match status" value="1"/>
</dbReference>
<dbReference type="OrthoDB" id="5969782at2759"/>
<dbReference type="CDD" id="cd01272">
    <property type="entry name" value="PTB1_Fe65"/>
    <property type="match status" value="1"/>
</dbReference>
<dbReference type="InterPro" id="IPR039576">
    <property type="entry name" value="APBB1/2/3"/>
</dbReference>
<dbReference type="Pfam" id="PF00640">
    <property type="entry name" value="PID"/>
    <property type="match status" value="2"/>
</dbReference>
<dbReference type="PROSITE" id="PS01179">
    <property type="entry name" value="PID"/>
    <property type="match status" value="2"/>
</dbReference>
<sequence>TELLSYANPNYQLTSSDENCNVEVDGSYDDLYEGLDVACRVNRRLSIRGRRKYASLDPVSMGVDVDLETIPMLTESTENNLNQTQGLKSSDREESFQGNDNVPISCLNCDSSVEKPCGSVEKLTGSTNYDKLSCNETADNDCLPSGWERHEDDSGPYYWHISSGTIQRDPPISYSRFVLNPRKTSCENGVPNGIHPGNVLGVHSVDDKIKRRSCPDGSCSLTPDKRPIRFAVRSLGWVEIAEADLTPERSSKAVNKCIVDLSVGRNDILDIVGRWGDGKDLFMDLDDYSLRLMDTQDLTVLNTQPIHTIRVWGVGRDNGRDFAYVARDRTTKKHMCHVFRCDIPARIIANTLRDICKKIMIERSLQRSLNKHNESAVLCEGDKSEGNCGIPARPTDLPMEQGLFNHDESLNSYVGQLFPTPMEEPKKVLKVYYLGSTNVEKATGVDVLNDAIEQLSSSVRKSDYKYVNVAVAPSTITISDPAEDGNQLAECRVRFLSFLGIGRNIKHCGFIVHTAQNEFVAHVFYCEPSSGALCKTIEAACKLRYQKCLDAHRQDSDCKNSEAQRKGLRTALKSVFGTFFMARQRKSAET</sequence>
<keyword evidence="5" id="KW-1185">Reference proteome</keyword>